<evidence type="ECO:0000313" key="1">
    <source>
        <dbReference type="EMBL" id="OHA17991.1"/>
    </source>
</evidence>
<proteinExistence type="predicted"/>
<dbReference type="Gene3D" id="3.30.420.40">
    <property type="match status" value="2"/>
</dbReference>
<dbReference type="AlphaFoldDB" id="A0A1G2M4N4"/>
<protein>
    <recommendedName>
        <fullName evidence="3">SHS2 domain-containing protein</fullName>
    </recommendedName>
</protein>
<dbReference type="InterPro" id="IPR043129">
    <property type="entry name" value="ATPase_NBD"/>
</dbReference>
<organism evidence="1 2">
    <name type="scientific">Candidatus Taylorbacteria bacterium RIFCSPHIGHO2_01_FULL_46_22b</name>
    <dbReference type="NCBI Taxonomy" id="1802301"/>
    <lineage>
        <taxon>Bacteria</taxon>
        <taxon>Candidatus Tayloriibacteriota</taxon>
    </lineage>
</organism>
<sequence>MHTGTQSGLLKYFPTPKFLTMPAVGIEVTPEAVRFIEFLETRKGIAVGRYGSYPVPKEVASAEDFLASEELKKILSDIKTKHKLSLVHAAVPEDKTYIFRTEVPHLAAREIRESLELKLEENVPLPPREAVFDYKVIPGEQGDRLNVSVSVIPHLVVSRYLDLFTSVGLAPISFQVSAQTMVQALVPREDVTPLIVVNFGKEKTGLYLVSDRLVHFTSQMAAGGSALTEAIKKTFSITDSEAEQMKMEKGITRRKEDSELFFSLANTLSALKEEVEKVSMYWDTHLDRYSGVKQKIGRVILCGSESGIPGLPEYLEASLSVPVVLGNVWTNLFSFDSYIPPLSQKESLAYGSVIGLSPLLW</sequence>
<gene>
    <name evidence="1" type="ORF">A2664_01430</name>
</gene>
<comment type="caution">
    <text evidence="1">The sequence shown here is derived from an EMBL/GenBank/DDBJ whole genome shotgun (WGS) entry which is preliminary data.</text>
</comment>
<dbReference type="PANTHER" id="PTHR32432">
    <property type="entry name" value="CELL DIVISION PROTEIN FTSA-RELATED"/>
    <property type="match status" value="1"/>
</dbReference>
<dbReference type="Pfam" id="PF11104">
    <property type="entry name" value="PilM_2"/>
    <property type="match status" value="1"/>
</dbReference>
<accession>A0A1G2M4N4</accession>
<evidence type="ECO:0000313" key="2">
    <source>
        <dbReference type="Proteomes" id="UP000178873"/>
    </source>
</evidence>
<reference evidence="1 2" key="1">
    <citation type="journal article" date="2016" name="Nat. Commun.">
        <title>Thousands of microbial genomes shed light on interconnected biogeochemical processes in an aquifer system.</title>
        <authorList>
            <person name="Anantharaman K."/>
            <person name="Brown C.T."/>
            <person name="Hug L.A."/>
            <person name="Sharon I."/>
            <person name="Castelle C.J."/>
            <person name="Probst A.J."/>
            <person name="Thomas B.C."/>
            <person name="Singh A."/>
            <person name="Wilkins M.J."/>
            <person name="Karaoz U."/>
            <person name="Brodie E.L."/>
            <person name="Williams K.H."/>
            <person name="Hubbard S.S."/>
            <person name="Banfield J.F."/>
        </authorList>
    </citation>
    <scope>NUCLEOTIDE SEQUENCE [LARGE SCALE GENOMIC DNA]</scope>
</reference>
<dbReference type="SUPFAM" id="SSF53067">
    <property type="entry name" value="Actin-like ATPase domain"/>
    <property type="match status" value="2"/>
</dbReference>
<dbReference type="Gene3D" id="3.30.1490.300">
    <property type="match status" value="1"/>
</dbReference>
<name>A0A1G2M4N4_9BACT</name>
<evidence type="ECO:0008006" key="3">
    <source>
        <dbReference type="Google" id="ProtNLM"/>
    </source>
</evidence>
<dbReference type="PANTHER" id="PTHR32432:SF3">
    <property type="entry name" value="ETHANOLAMINE UTILIZATION PROTEIN EUTJ"/>
    <property type="match status" value="1"/>
</dbReference>
<dbReference type="Proteomes" id="UP000178873">
    <property type="component" value="Unassembled WGS sequence"/>
</dbReference>
<dbReference type="InterPro" id="IPR050696">
    <property type="entry name" value="FtsA/MreB"/>
</dbReference>
<dbReference type="InterPro" id="IPR005883">
    <property type="entry name" value="PilM"/>
</dbReference>
<dbReference type="STRING" id="1802301.A2664_01430"/>
<dbReference type="EMBL" id="MHRF01000010">
    <property type="protein sequence ID" value="OHA17991.1"/>
    <property type="molecule type" value="Genomic_DNA"/>
</dbReference>
<dbReference type="CDD" id="cd24049">
    <property type="entry name" value="ASKHA_NBD_PilM"/>
    <property type="match status" value="1"/>
</dbReference>